<keyword evidence="1" id="KW-0378">Hydrolase</keyword>
<dbReference type="PANTHER" id="PTHR46066:SF2">
    <property type="entry name" value="CHITINASE DOMAIN-CONTAINING PROTEIN 1"/>
    <property type="match status" value="1"/>
</dbReference>
<dbReference type="Proteomes" id="UP000657177">
    <property type="component" value="Unassembled WGS sequence"/>
</dbReference>
<dbReference type="GO" id="GO:0016798">
    <property type="term" value="F:hydrolase activity, acting on glycosyl bonds"/>
    <property type="evidence" value="ECO:0007669"/>
    <property type="project" value="UniProtKB-KW"/>
</dbReference>
<evidence type="ECO:0000256" key="2">
    <source>
        <dbReference type="ARBA" id="ARBA00023295"/>
    </source>
</evidence>
<dbReference type="InterPro" id="IPR029070">
    <property type="entry name" value="Chitinase_insertion_sf"/>
</dbReference>
<dbReference type="SUPFAM" id="SSF51445">
    <property type="entry name" value="(Trans)glycosidases"/>
    <property type="match status" value="1"/>
</dbReference>
<dbReference type="Gene3D" id="2.30.30.40">
    <property type="entry name" value="SH3 Domains"/>
    <property type="match status" value="1"/>
</dbReference>
<dbReference type="EMBL" id="JAAKDE010000016">
    <property type="protein sequence ID" value="MBA2133582.1"/>
    <property type="molecule type" value="Genomic_DNA"/>
</dbReference>
<dbReference type="GO" id="GO:0005975">
    <property type="term" value="P:carbohydrate metabolic process"/>
    <property type="evidence" value="ECO:0007669"/>
    <property type="project" value="InterPro"/>
</dbReference>
<feature type="compositionally biased region" description="Polar residues" evidence="3">
    <location>
        <begin position="35"/>
        <end position="47"/>
    </location>
</feature>
<dbReference type="PANTHER" id="PTHR46066">
    <property type="entry name" value="CHITINASE DOMAIN-CONTAINING PROTEIN 1 FAMILY MEMBER"/>
    <property type="match status" value="1"/>
</dbReference>
<dbReference type="InterPro" id="IPR011583">
    <property type="entry name" value="Chitinase_II/V-like_cat"/>
</dbReference>
<dbReference type="RefSeq" id="WP_181340052.1">
    <property type="nucleotide sequence ID" value="NZ_JAAKDE010000016.1"/>
</dbReference>
<dbReference type="InterPro" id="IPR017853">
    <property type="entry name" value="GH"/>
</dbReference>
<dbReference type="Gene3D" id="3.10.50.10">
    <property type="match status" value="1"/>
</dbReference>
<feature type="domain" description="GH18" evidence="4">
    <location>
        <begin position="122"/>
        <end position="431"/>
    </location>
</feature>
<organism evidence="5 6">
    <name type="scientific">Capillibacterium thermochitinicola</name>
    <dbReference type="NCBI Taxonomy" id="2699427"/>
    <lineage>
        <taxon>Bacteria</taxon>
        <taxon>Bacillati</taxon>
        <taxon>Bacillota</taxon>
        <taxon>Capillibacterium</taxon>
    </lineage>
</organism>
<evidence type="ECO:0000313" key="6">
    <source>
        <dbReference type="Proteomes" id="UP000657177"/>
    </source>
</evidence>
<evidence type="ECO:0000313" key="5">
    <source>
        <dbReference type="EMBL" id="MBA2133582.1"/>
    </source>
</evidence>
<dbReference type="PROSITE" id="PS51910">
    <property type="entry name" value="GH18_2"/>
    <property type="match status" value="1"/>
</dbReference>
<gene>
    <name evidence="5" type="ORF">G5B42_08530</name>
</gene>
<dbReference type="Pfam" id="PF00704">
    <property type="entry name" value="Glyco_hydro_18"/>
    <property type="match status" value="1"/>
</dbReference>
<dbReference type="GO" id="GO:0008061">
    <property type="term" value="F:chitin binding"/>
    <property type="evidence" value="ECO:0007669"/>
    <property type="project" value="InterPro"/>
</dbReference>
<name>A0A8J6I3I3_9FIRM</name>
<accession>A0A8J6I3I3</accession>
<dbReference type="AlphaFoldDB" id="A0A8J6I3I3"/>
<dbReference type="InterPro" id="IPR003646">
    <property type="entry name" value="SH3-like_bac-type"/>
</dbReference>
<comment type="caution">
    <text evidence="5">The sequence shown here is derived from an EMBL/GenBank/DDBJ whole genome shotgun (WGS) entry which is preliminary data.</text>
</comment>
<dbReference type="SMART" id="SM00287">
    <property type="entry name" value="SH3b"/>
    <property type="match status" value="1"/>
</dbReference>
<evidence type="ECO:0000256" key="1">
    <source>
        <dbReference type="ARBA" id="ARBA00022801"/>
    </source>
</evidence>
<keyword evidence="2" id="KW-0326">Glycosidase</keyword>
<evidence type="ECO:0000259" key="4">
    <source>
        <dbReference type="PROSITE" id="PS51910"/>
    </source>
</evidence>
<proteinExistence type="predicted"/>
<dbReference type="InterPro" id="IPR001223">
    <property type="entry name" value="Glyco_hydro18_cat"/>
</dbReference>
<dbReference type="Pfam" id="PF08239">
    <property type="entry name" value="SH3_3"/>
    <property type="match status" value="1"/>
</dbReference>
<dbReference type="CDD" id="cd02874">
    <property type="entry name" value="GH18_CFLE_spore_hydrolase"/>
    <property type="match status" value="1"/>
</dbReference>
<dbReference type="SMART" id="SM00636">
    <property type="entry name" value="Glyco_18"/>
    <property type="match status" value="1"/>
</dbReference>
<dbReference type="InterPro" id="IPR041704">
    <property type="entry name" value="CFLE_GH18"/>
</dbReference>
<sequence length="431" mass="47414">MEQNILTTVLALLVYLSSALFGGGGDATDPHLPPTTGSAQSPSMTSALPSTVAVSAETVSMRSEPVTKANVIRQLPKGTVLAVQDEKDGWYQVSDGQGNSGWVVKWAVKPGYVTVPATLQQREVFGYYAESYNGDTRALNSFTQNTSTITTIAPFFYRVEQNGKISGQTKPQLIQAAKSTGVKILAVVTNIDSSSSFNKKTVSSLLRNKSARSTAIREILNLLKDNGYSGVNIDFEGVPPADRPYLTAFFRELAATLRANNLLVTAALPAKTATEEWSAWSGAYDYQAIAPYLDLAVLMTYDQHYAGGPAGPVASQPWVDSVLTYALRYFAPQKLVMGIAAYGYDWNDRSGRALNYTAIQSLIKKHKIVPDWHEEYKTPYFTYTEGGVRHEVWYENRRSTAAKLELVKKYNLRGVAIWRLGYEDPGIWSIL</sequence>
<dbReference type="Gene3D" id="3.20.20.80">
    <property type="entry name" value="Glycosidases"/>
    <property type="match status" value="1"/>
</dbReference>
<evidence type="ECO:0000256" key="3">
    <source>
        <dbReference type="SAM" id="MobiDB-lite"/>
    </source>
</evidence>
<keyword evidence="6" id="KW-1185">Reference proteome</keyword>
<protein>
    <submittedName>
        <fullName evidence="5">SH3 domain-containing protein</fullName>
    </submittedName>
</protein>
<feature type="region of interest" description="Disordered" evidence="3">
    <location>
        <begin position="27"/>
        <end position="47"/>
    </location>
</feature>
<reference evidence="5" key="1">
    <citation type="submission" date="2020-06" db="EMBL/GenBank/DDBJ databases">
        <title>Novel chitinolytic bacterium.</title>
        <authorList>
            <person name="Ungkulpasvich U."/>
            <person name="Kosugi A."/>
            <person name="Uke A."/>
        </authorList>
    </citation>
    <scope>NUCLEOTIDE SEQUENCE</scope>
    <source>
        <strain evidence="5">UUS1-1</strain>
    </source>
</reference>